<reference evidence="1 2" key="1">
    <citation type="submission" date="2017-11" db="EMBL/GenBank/DDBJ databases">
        <title>De-novo sequencing of pomegranate (Punica granatum L.) genome.</title>
        <authorList>
            <person name="Akparov Z."/>
            <person name="Amiraslanov A."/>
            <person name="Hajiyeva S."/>
            <person name="Abbasov M."/>
            <person name="Kaur K."/>
            <person name="Hamwieh A."/>
            <person name="Solovyev V."/>
            <person name="Salamov A."/>
            <person name="Braich B."/>
            <person name="Kosarev P."/>
            <person name="Mahmoud A."/>
            <person name="Hajiyev E."/>
            <person name="Babayeva S."/>
            <person name="Izzatullayeva V."/>
            <person name="Mammadov A."/>
            <person name="Mammadov A."/>
            <person name="Sharifova S."/>
            <person name="Ojaghi J."/>
            <person name="Eynullazada K."/>
            <person name="Bayramov B."/>
            <person name="Abdulazimova A."/>
            <person name="Shahmuradov I."/>
        </authorList>
    </citation>
    <scope>NUCLEOTIDE SEQUENCE [LARGE SCALE GENOMIC DNA]</scope>
    <source>
        <strain evidence="2">cv. AG2017</strain>
        <tissue evidence="1">Leaf</tissue>
    </source>
</reference>
<dbReference type="EMBL" id="PGOL01001679">
    <property type="protein sequence ID" value="PKI55754.1"/>
    <property type="molecule type" value="Genomic_DNA"/>
</dbReference>
<keyword evidence="2" id="KW-1185">Reference proteome</keyword>
<accession>A0A2I0JHM9</accession>
<proteinExistence type="predicted"/>
<name>A0A2I0JHM9_PUNGR</name>
<evidence type="ECO:0000313" key="1">
    <source>
        <dbReference type="EMBL" id="PKI55754.1"/>
    </source>
</evidence>
<sequence length="156" mass="17445">MPIRRSLLRKLDVGCLPYTVLAFPRLNVCTDPNVDSRRGLHCALLDRAAWATKHSVTASLAPSTSTMLKLNHNDSFYTSSHSQAFALTLGFALKFRVYFSVSQVRRACWLVPLVTLPGLLTQCEFTVLLRKFAEPAHSCLLQPCRVCSPVRVYFSA</sequence>
<organism evidence="1 2">
    <name type="scientific">Punica granatum</name>
    <name type="common">Pomegranate</name>
    <dbReference type="NCBI Taxonomy" id="22663"/>
    <lineage>
        <taxon>Eukaryota</taxon>
        <taxon>Viridiplantae</taxon>
        <taxon>Streptophyta</taxon>
        <taxon>Embryophyta</taxon>
        <taxon>Tracheophyta</taxon>
        <taxon>Spermatophyta</taxon>
        <taxon>Magnoliopsida</taxon>
        <taxon>eudicotyledons</taxon>
        <taxon>Gunneridae</taxon>
        <taxon>Pentapetalae</taxon>
        <taxon>rosids</taxon>
        <taxon>malvids</taxon>
        <taxon>Myrtales</taxon>
        <taxon>Lythraceae</taxon>
        <taxon>Punica</taxon>
    </lineage>
</organism>
<comment type="caution">
    <text evidence="1">The sequence shown here is derived from an EMBL/GenBank/DDBJ whole genome shotgun (WGS) entry which is preliminary data.</text>
</comment>
<gene>
    <name evidence="1" type="ORF">CRG98_023845</name>
</gene>
<dbReference type="AlphaFoldDB" id="A0A2I0JHM9"/>
<evidence type="ECO:0000313" key="2">
    <source>
        <dbReference type="Proteomes" id="UP000233551"/>
    </source>
</evidence>
<dbReference type="Proteomes" id="UP000233551">
    <property type="component" value="Unassembled WGS sequence"/>
</dbReference>
<protein>
    <submittedName>
        <fullName evidence="1">Uncharacterized protein</fullName>
    </submittedName>
</protein>